<keyword evidence="3" id="KW-1185">Reference proteome</keyword>
<dbReference type="InParanoid" id="A0A1Y2LIH8"/>
<evidence type="ECO:0000313" key="2">
    <source>
        <dbReference type="EMBL" id="OSS43389.1"/>
    </source>
</evidence>
<feature type="compositionally biased region" description="Basic residues" evidence="1">
    <location>
        <begin position="487"/>
        <end position="500"/>
    </location>
</feature>
<accession>A0A1Y2LIH8</accession>
<dbReference type="AlphaFoldDB" id="A0A1Y2LIH8"/>
<dbReference type="EMBL" id="KZ107867">
    <property type="protein sequence ID" value="OSS43389.1"/>
    <property type="molecule type" value="Genomic_DNA"/>
</dbReference>
<evidence type="ECO:0000256" key="1">
    <source>
        <dbReference type="SAM" id="MobiDB-lite"/>
    </source>
</evidence>
<proteinExistence type="predicted"/>
<protein>
    <submittedName>
        <fullName evidence="2">Uncharacterized protein</fullName>
    </submittedName>
</protein>
<sequence>MTRRSAIPVLAYLSSTSTLDGAAEFATHQIEGEMIAKSKEQDAFAIFLHFNAIGGEGRAHEHEKLVLQYDADKIAASLEPKLIQLSTSQLGKLQRQGNAELWTLRLCSQGPCPILCPKAVRDTIRSSPFLRDVAIFAEAHIVNVVFDINAFGSERKKYIDRLVAPRHTLKGIGIDTTERNYALVDLRHLNVAEEAISDEPPSYEKKQPSTPVGSPTHRESYQLVSALEPSVTEVATSPSLGSSKLPGSPLLDLHDLNCDTSEFQTAVTNMLRTILPDVLPGMLAMSINVEGIAGAAANTVLNHLCVESSQLRDVIISVVKNALPDVLLELPSLDNILKPLAEVALDKHFDEALWRAEDGLEETSDNNRTDLELISKDKLHEFNVAVDDKIDEKVLEVEHKITEAVDGLKDQADLVLMEIHERLEGLNGINRLKHGIGDLLKKEEEKLEDLQRKMKRERDKLKRKKEELKWKVDLMGMERKKLEKERKRSRRERKRMKKERLKSAESGFESRRRG</sequence>
<reference evidence="2 3" key="1">
    <citation type="journal article" date="2017" name="Genome Announc.">
        <title>Genome sequence of the saprophytic ascomycete Epicoccum nigrum ICMP 19927 strain isolated from New Zealand.</title>
        <authorList>
            <person name="Fokin M."/>
            <person name="Fleetwood D."/>
            <person name="Weir B.S."/>
            <person name="Villas-Boas S.G."/>
        </authorList>
    </citation>
    <scope>NUCLEOTIDE SEQUENCE [LARGE SCALE GENOMIC DNA]</scope>
    <source>
        <strain evidence="2 3">ICMP 19927</strain>
    </source>
</reference>
<feature type="region of interest" description="Disordered" evidence="1">
    <location>
        <begin position="481"/>
        <end position="514"/>
    </location>
</feature>
<name>A0A1Y2LIH8_EPING</name>
<dbReference type="Proteomes" id="UP000193240">
    <property type="component" value="Unassembled WGS sequence"/>
</dbReference>
<gene>
    <name evidence="2" type="ORF">B5807_12009</name>
</gene>
<feature type="region of interest" description="Disordered" evidence="1">
    <location>
        <begin position="195"/>
        <end position="217"/>
    </location>
</feature>
<organism evidence="2 3">
    <name type="scientific">Epicoccum nigrum</name>
    <name type="common">Soil fungus</name>
    <name type="synonym">Epicoccum purpurascens</name>
    <dbReference type="NCBI Taxonomy" id="105696"/>
    <lineage>
        <taxon>Eukaryota</taxon>
        <taxon>Fungi</taxon>
        <taxon>Dikarya</taxon>
        <taxon>Ascomycota</taxon>
        <taxon>Pezizomycotina</taxon>
        <taxon>Dothideomycetes</taxon>
        <taxon>Pleosporomycetidae</taxon>
        <taxon>Pleosporales</taxon>
        <taxon>Pleosporineae</taxon>
        <taxon>Didymellaceae</taxon>
        <taxon>Epicoccum</taxon>
    </lineage>
</organism>
<evidence type="ECO:0000313" key="3">
    <source>
        <dbReference type="Proteomes" id="UP000193240"/>
    </source>
</evidence>